<evidence type="ECO:0000313" key="3">
    <source>
        <dbReference type="Proteomes" id="UP001285636"/>
    </source>
</evidence>
<dbReference type="Proteomes" id="UP001285636">
    <property type="component" value="Unassembled WGS sequence"/>
</dbReference>
<comment type="caution">
    <text evidence="2">The sequence shown here is derived from an EMBL/GenBank/DDBJ whole genome shotgun (WGS) entry which is preliminary data.</text>
</comment>
<dbReference type="PANTHER" id="PTHR46211">
    <property type="entry name" value="GLYCEROPHOSPHORYL DIESTER PHOSPHODIESTERASE"/>
    <property type="match status" value="1"/>
</dbReference>
<sequence>MNTTCDIFAHRGSSIDHPENTMAAFQAAFEIGADGIEFDVQLTKDLVPVVIHDETLDRTTTGSGVVSDYAVEQLKTLSAGTWFDPRYENETIPTLEEVLVWASDKQIKLNIELKGKVNQRELLVQKVISTIQVNQLERSVILSSFDHVCIKKAKEMAPEIDTAVIVTAALYEPLAYLRSLDVEGYHYMSPLILREEAGALIDAGVHIRPYTVNEQAILRRYMEWGCAGIFTDAPQLALNIRDEG</sequence>
<gene>
    <name evidence="2" type="ORF">RYX45_07585</name>
</gene>
<organism evidence="2 3">
    <name type="scientific">Alkalihalophilus pseudofirmus</name>
    <name type="common">Bacillus pseudofirmus</name>
    <dbReference type="NCBI Taxonomy" id="79885"/>
    <lineage>
        <taxon>Bacteria</taxon>
        <taxon>Bacillati</taxon>
        <taxon>Bacillota</taxon>
        <taxon>Bacilli</taxon>
        <taxon>Bacillales</taxon>
        <taxon>Bacillaceae</taxon>
        <taxon>Alkalihalophilus</taxon>
    </lineage>
</organism>
<dbReference type="InterPro" id="IPR030395">
    <property type="entry name" value="GP_PDE_dom"/>
</dbReference>
<dbReference type="EMBL" id="JAWJAY010000001">
    <property type="protein sequence ID" value="MDV2885038.1"/>
    <property type="molecule type" value="Genomic_DNA"/>
</dbReference>
<dbReference type="SUPFAM" id="SSF51695">
    <property type="entry name" value="PLC-like phosphodiesterases"/>
    <property type="match status" value="1"/>
</dbReference>
<name>A0AAJ2KW82_ALKPS</name>
<dbReference type="AlphaFoldDB" id="A0AAJ2KW82"/>
<dbReference type="Gene3D" id="3.20.20.190">
    <property type="entry name" value="Phosphatidylinositol (PI) phosphodiesterase"/>
    <property type="match status" value="1"/>
</dbReference>
<dbReference type="Pfam" id="PF03009">
    <property type="entry name" value="GDPD"/>
    <property type="match status" value="1"/>
</dbReference>
<evidence type="ECO:0000259" key="1">
    <source>
        <dbReference type="PROSITE" id="PS51704"/>
    </source>
</evidence>
<accession>A0AAJ2KW82</accession>
<protein>
    <submittedName>
        <fullName evidence="2">Glycerophosphodiester phosphodiesterase</fullName>
    </submittedName>
</protein>
<dbReference type="InterPro" id="IPR017946">
    <property type="entry name" value="PLC-like_Pdiesterase_TIM-brl"/>
</dbReference>
<dbReference type="PROSITE" id="PS51704">
    <property type="entry name" value="GP_PDE"/>
    <property type="match status" value="1"/>
</dbReference>
<dbReference type="RefSeq" id="WP_323466448.1">
    <property type="nucleotide sequence ID" value="NZ_CP144224.1"/>
</dbReference>
<reference evidence="2" key="1">
    <citation type="submission" date="2023-10" db="EMBL/GenBank/DDBJ databases">
        <title>Screening of Alkalihalophilus pseudofirmusBZ-TG-HK211 and Its Alleviation of Salt Stress on Rapeseed Growth.</title>
        <authorList>
            <person name="Zhao B."/>
            <person name="Guo T."/>
        </authorList>
    </citation>
    <scope>NUCLEOTIDE SEQUENCE</scope>
    <source>
        <strain evidence="2">BZ-TG-HK211</strain>
    </source>
</reference>
<dbReference type="PANTHER" id="PTHR46211:SF1">
    <property type="entry name" value="GLYCEROPHOSPHODIESTER PHOSPHODIESTERASE, CYTOPLASMIC"/>
    <property type="match status" value="1"/>
</dbReference>
<proteinExistence type="predicted"/>
<evidence type="ECO:0000313" key="2">
    <source>
        <dbReference type="EMBL" id="MDV2885038.1"/>
    </source>
</evidence>
<dbReference type="GO" id="GO:0006629">
    <property type="term" value="P:lipid metabolic process"/>
    <property type="evidence" value="ECO:0007669"/>
    <property type="project" value="InterPro"/>
</dbReference>
<feature type="domain" description="GP-PDE" evidence="1">
    <location>
        <begin position="5"/>
        <end position="241"/>
    </location>
</feature>
<dbReference type="GO" id="GO:0008081">
    <property type="term" value="F:phosphoric diester hydrolase activity"/>
    <property type="evidence" value="ECO:0007669"/>
    <property type="project" value="InterPro"/>
</dbReference>
<dbReference type="CDD" id="cd08563">
    <property type="entry name" value="GDPD_TtGDE_like"/>
    <property type="match status" value="1"/>
</dbReference>